<name>A0A7Z0WP18_9PSEU</name>
<keyword evidence="1" id="KW-0812">Transmembrane</keyword>
<accession>A0A7Z0WP18</accession>
<organism evidence="3 4">
    <name type="scientific">Actinophytocola xinjiangensis</name>
    <dbReference type="NCBI Taxonomy" id="485602"/>
    <lineage>
        <taxon>Bacteria</taxon>
        <taxon>Bacillati</taxon>
        <taxon>Actinomycetota</taxon>
        <taxon>Actinomycetes</taxon>
        <taxon>Pseudonocardiales</taxon>
        <taxon>Pseudonocardiaceae</taxon>
    </lineage>
</organism>
<gene>
    <name evidence="3" type="ORF">BLA60_08795</name>
</gene>
<keyword evidence="1" id="KW-1133">Transmembrane helix</keyword>
<dbReference type="Pfam" id="PF07331">
    <property type="entry name" value="TctB"/>
    <property type="match status" value="1"/>
</dbReference>
<keyword evidence="1" id="KW-0472">Membrane</keyword>
<dbReference type="OrthoDB" id="5119225at2"/>
<comment type="caution">
    <text evidence="3">The sequence shown here is derived from an EMBL/GenBank/DDBJ whole genome shotgun (WGS) entry which is preliminary data.</text>
</comment>
<feature type="transmembrane region" description="Helical" evidence="1">
    <location>
        <begin position="21"/>
        <end position="41"/>
    </location>
</feature>
<evidence type="ECO:0000256" key="1">
    <source>
        <dbReference type="SAM" id="Phobius"/>
    </source>
</evidence>
<dbReference type="EMBL" id="MSIF01000003">
    <property type="protein sequence ID" value="OLF12106.1"/>
    <property type="molecule type" value="Genomic_DNA"/>
</dbReference>
<evidence type="ECO:0000259" key="2">
    <source>
        <dbReference type="Pfam" id="PF07331"/>
    </source>
</evidence>
<feature type="transmembrane region" description="Helical" evidence="1">
    <location>
        <begin position="137"/>
        <end position="159"/>
    </location>
</feature>
<feature type="domain" description="DUF1468" evidence="2">
    <location>
        <begin position="23"/>
        <end position="160"/>
    </location>
</feature>
<dbReference type="AlphaFoldDB" id="A0A7Z0WP18"/>
<evidence type="ECO:0000313" key="3">
    <source>
        <dbReference type="EMBL" id="OLF12106.1"/>
    </source>
</evidence>
<dbReference type="InterPro" id="IPR009936">
    <property type="entry name" value="DUF1468"/>
</dbReference>
<proteinExistence type="predicted"/>
<feature type="transmembrane region" description="Helical" evidence="1">
    <location>
        <begin position="53"/>
        <end position="74"/>
    </location>
</feature>
<protein>
    <recommendedName>
        <fullName evidence="2">DUF1468 domain-containing protein</fullName>
    </recommendedName>
</protein>
<keyword evidence="4" id="KW-1185">Reference proteome</keyword>
<sequence length="165" mass="17332">MTEQAVERDESTALPLWRGRLMAAIAGLVASLAYLWQALLLPLGTEDRPGAGLFPVAVGLAFAVISVLTGLEALRGRDEDATYTLPRGLRRRRMLTVLGALVGLLVALPLLGLLISGSAFAVVALRVLGAGTWLRSALYGCGLGVAVHLLFVVLLEVSFPSLTGV</sequence>
<dbReference type="RefSeq" id="WP_075132295.1">
    <property type="nucleotide sequence ID" value="NZ_MSIF01000003.1"/>
</dbReference>
<feature type="transmembrane region" description="Helical" evidence="1">
    <location>
        <begin position="95"/>
        <end position="125"/>
    </location>
</feature>
<evidence type="ECO:0000313" key="4">
    <source>
        <dbReference type="Proteomes" id="UP000185696"/>
    </source>
</evidence>
<dbReference type="Proteomes" id="UP000185696">
    <property type="component" value="Unassembled WGS sequence"/>
</dbReference>
<reference evidence="3 4" key="1">
    <citation type="submission" date="2016-12" db="EMBL/GenBank/DDBJ databases">
        <title>The draft genome sequence of Actinophytocola xinjiangensis.</title>
        <authorList>
            <person name="Wang W."/>
            <person name="Yuan L."/>
        </authorList>
    </citation>
    <scope>NUCLEOTIDE SEQUENCE [LARGE SCALE GENOMIC DNA]</scope>
    <source>
        <strain evidence="3 4">CGMCC 4.4663</strain>
    </source>
</reference>